<sequence length="278" mass="28154">MSTDTGRIGTQGAFAVPVEELPPPRPRRGGRAVAAVLGAVVVGGVALSAFGTMASTSSTTTREFPGAVTSLVVVTDTGEVRVREVPGRSGAQVVTTLSGYRSGPSADAGLTSGTLSLTGGCEGSAWPFPCSVSFDVEVPPGTDVDVASHTGDVDLAGTFPEVRAALRTGDLVWRDAAGESVEGRTSTGDVEVHGAVGEVLLATSTGAVRAELTEAPRSVAVESSTGDVTVVVPRDGARYDASTTTSTGDSTVQVPVDSTSDRRLRAETSTGDVVLRHP</sequence>
<dbReference type="InterPro" id="IPR025164">
    <property type="entry name" value="Toastrack_DUF4097"/>
</dbReference>
<keyword evidence="5" id="KW-1185">Reference proteome</keyword>
<accession>A0A2S6IFX6</accession>
<keyword evidence="2" id="KW-1133">Transmembrane helix</keyword>
<dbReference type="RefSeq" id="WP_104433967.1">
    <property type="nucleotide sequence ID" value="NZ_PTJD01000011.1"/>
</dbReference>
<keyword evidence="2" id="KW-0472">Membrane</keyword>
<comment type="caution">
    <text evidence="4">The sequence shown here is derived from an EMBL/GenBank/DDBJ whole genome shotgun (WGS) entry which is preliminary data.</text>
</comment>
<feature type="region of interest" description="Disordered" evidence="1">
    <location>
        <begin position="239"/>
        <end position="278"/>
    </location>
</feature>
<evidence type="ECO:0000256" key="1">
    <source>
        <dbReference type="SAM" id="MobiDB-lite"/>
    </source>
</evidence>
<proteinExistence type="predicted"/>
<dbReference type="EMBL" id="PTJD01000011">
    <property type="protein sequence ID" value="PPK93122.1"/>
    <property type="molecule type" value="Genomic_DNA"/>
</dbReference>
<dbReference type="OrthoDB" id="4331847at2"/>
<dbReference type="Proteomes" id="UP000239485">
    <property type="component" value="Unassembled WGS sequence"/>
</dbReference>
<feature type="transmembrane region" description="Helical" evidence="2">
    <location>
        <begin position="32"/>
        <end position="54"/>
    </location>
</feature>
<keyword evidence="2" id="KW-0812">Transmembrane</keyword>
<feature type="domain" description="DUF4097" evidence="3">
    <location>
        <begin position="142"/>
        <end position="270"/>
    </location>
</feature>
<reference evidence="4 5" key="1">
    <citation type="submission" date="2018-02" db="EMBL/GenBank/DDBJ databases">
        <title>Genomic Encyclopedia of Archaeal and Bacterial Type Strains, Phase II (KMG-II): from individual species to whole genera.</title>
        <authorList>
            <person name="Goeker M."/>
        </authorList>
    </citation>
    <scope>NUCLEOTIDE SEQUENCE [LARGE SCALE GENOMIC DNA]</scope>
    <source>
        <strain evidence="4 5">DSM 22857</strain>
    </source>
</reference>
<name>A0A2S6IFX6_9ACTN</name>
<gene>
    <name evidence="4" type="ORF">CLV92_11139</name>
</gene>
<evidence type="ECO:0000313" key="5">
    <source>
        <dbReference type="Proteomes" id="UP000239485"/>
    </source>
</evidence>
<feature type="compositionally biased region" description="Low complexity" evidence="1">
    <location>
        <begin position="242"/>
        <end position="251"/>
    </location>
</feature>
<evidence type="ECO:0000259" key="3">
    <source>
        <dbReference type="Pfam" id="PF13349"/>
    </source>
</evidence>
<evidence type="ECO:0000256" key="2">
    <source>
        <dbReference type="SAM" id="Phobius"/>
    </source>
</evidence>
<organism evidence="4 5">
    <name type="scientific">Kineococcus xinjiangensis</name>
    <dbReference type="NCBI Taxonomy" id="512762"/>
    <lineage>
        <taxon>Bacteria</taxon>
        <taxon>Bacillati</taxon>
        <taxon>Actinomycetota</taxon>
        <taxon>Actinomycetes</taxon>
        <taxon>Kineosporiales</taxon>
        <taxon>Kineosporiaceae</taxon>
        <taxon>Kineococcus</taxon>
    </lineage>
</organism>
<dbReference type="AlphaFoldDB" id="A0A2S6IFX6"/>
<protein>
    <submittedName>
        <fullName evidence="4">Putative adhesin</fullName>
    </submittedName>
</protein>
<evidence type="ECO:0000313" key="4">
    <source>
        <dbReference type="EMBL" id="PPK93122.1"/>
    </source>
</evidence>
<dbReference type="Pfam" id="PF13349">
    <property type="entry name" value="DUF4097"/>
    <property type="match status" value="1"/>
</dbReference>